<gene>
    <name evidence="2" type="primary">Necator_chrIV.g13340</name>
    <name evidence="2" type="ORF">RB195_000049</name>
</gene>
<feature type="region of interest" description="Disordered" evidence="1">
    <location>
        <begin position="68"/>
        <end position="91"/>
    </location>
</feature>
<reference evidence="2 3" key="1">
    <citation type="submission" date="2023-08" db="EMBL/GenBank/DDBJ databases">
        <title>A Necator americanus chromosomal reference genome.</title>
        <authorList>
            <person name="Ilik V."/>
            <person name="Petrzelkova K.J."/>
            <person name="Pardy F."/>
            <person name="Fuh T."/>
            <person name="Niatou-Singa F.S."/>
            <person name="Gouil Q."/>
            <person name="Baker L."/>
            <person name="Ritchie M.E."/>
            <person name="Jex A.R."/>
            <person name="Gazzola D."/>
            <person name="Li H."/>
            <person name="Toshio Fujiwara R."/>
            <person name="Zhan B."/>
            <person name="Aroian R.V."/>
            <person name="Pafco B."/>
            <person name="Schwarz E.M."/>
        </authorList>
    </citation>
    <scope>NUCLEOTIDE SEQUENCE [LARGE SCALE GENOMIC DNA]</scope>
    <source>
        <strain evidence="2 3">Aroian</strain>
        <tissue evidence="2">Whole animal</tissue>
    </source>
</reference>
<evidence type="ECO:0000313" key="3">
    <source>
        <dbReference type="Proteomes" id="UP001303046"/>
    </source>
</evidence>
<organism evidence="2 3">
    <name type="scientific">Necator americanus</name>
    <name type="common">Human hookworm</name>
    <dbReference type="NCBI Taxonomy" id="51031"/>
    <lineage>
        <taxon>Eukaryota</taxon>
        <taxon>Metazoa</taxon>
        <taxon>Ecdysozoa</taxon>
        <taxon>Nematoda</taxon>
        <taxon>Chromadorea</taxon>
        <taxon>Rhabditida</taxon>
        <taxon>Rhabditina</taxon>
        <taxon>Rhabditomorpha</taxon>
        <taxon>Strongyloidea</taxon>
        <taxon>Ancylostomatidae</taxon>
        <taxon>Bunostominae</taxon>
        <taxon>Necator</taxon>
    </lineage>
</organism>
<evidence type="ECO:0000256" key="1">
    <source>
        <dbReference type="SAM" id="MobiDB-lite"/>
    </source>
</evidence>
<accession>A0ABR1D7P6</accession>
<dbReference type="EMBL" id="JAVFWL010000004">
    <property type="protein sequence ID" value="KAK6746539.1"/>
    <property type="molecule type" value="Genomic_DNA"/>
</dbReference>
<keyword evidence="3" id="KW-1185">Reference proteome</keyword>
<dbReference type="Proteomes" id="UP001303046">
    <property type="component" value="Unassembled WGS sequence"/>
</dbReference>
<feature type="compositionally biased region" description="Basic and acidic residues" evidence="1">
    <location>
        <begin position="78"/>
        <end position="91"/>
    </location>
</feature>
<comment type="caution">
    <text evidence="2">The sequence shown here is derived from an EMBL/GenBank/DDBJ whole genome shotgun (WGS) entry which is preliminary data.</text>
</comment>
<sequence>MDRAQASLEHGSSSSRAAGQPSVNLPPRRRQPSIFKLGERPNNAAHCHLAAQTIPAFFQGDFTLEERREPFSRPLRTHTPEMVEQQREYYR</sequence>
<name>A0ABR1D7P6_NECAM</name>
<evidence type="ECO:0000313" key="2">
    <source>
        <dbReference type="EMBL" id="KAK6746539.1"/>
    </source>
</evidence>
<feature type="region of interest" description="Disordered" evidence="1">
    <location>
        <begin position="1"/>
        <end position="35"/>
    </location>
</feature>
<protein>
    <submittedName>
        <fullName evidence="2">Uncharacterized protein</fullName>
    </submittedName>
</protein>
<feature type="compositionally biased region" description="Polar residues" evidence="1">
    <location>
        <begin position="10"/>
        <end position="23"/>
    </location>
</feature>
<proteinExistence type="predicted"/>